<dbReference type="Proteomes" id="UP000294299">
    <property type="component" value="Chromosome NFRAN"/>
</dbReference>
<keyword evidence="4" id="KW-1185">Reference proteome</keyword>
<evidence type="ECO:0000313" key="4">
    <source>
        <dbReference type="Proteomes" id="UP000294299"/>
    </source>
</evidence>
<dbReference type="InterPro" id="IPR011006">
    <property type="entry name" value="CheY-like_superfamily"/>
</dbReference>
<sequence length="127" mass="14317">MKSVSGVIVDDEEELASLYTQFLSLTGFEVISFTKPLLALEHYRQNPYKYSMILTDLKMPGMNGLELANEIRKLNSSIKIFLITAFDISGLEKDPAFQSANICKLIQKPVNLNTLCNIIKENIQTND</sequence>
<dbReference type="SUPFAM" id="SSF52172">
    <property type="entry name" value="CheY-like"/>
    <property type="match status" value="1"/>
</dbReference>
<name>A0A484IHQ1_9ARCH</name>
<dbReference type="KEGG" id="nfn:NFRAN_2862"/>
<organism evidence="3 4">
    <name type="scientific">Candidatus Nitrosocosmicus franklandianus</name>
    <dbReference type="NCBI Taxonomy" id="1798806"/>
    <lineage>
        <taxon>Archaea</taxon>
        <taxon>Nitrososphaerota</taxon>
        <taxon>Nitrososphaeria</taxon>
        <taxon>Nitrososphaerales</taxon>
        <taxon>Nitrososphaeraceae</taxon>
        <taxon>Candidatus Nitrosocosmicus</taxon>
    </lineage>
</organism>
<dbReference type="GeneID" id="39421982"/>
<dbReference type="PANTHER" id="PTHR44591">
    <property type="entry name" value="STRESS RESPONSE REGULATOR PROTEIN 1"/>
    <property type="match status" value="1"/>
</dbReference>
<dbReference type="EMBL" id="LR216287">
    <property type="protein sequence ID" value="VFJ15185.1"/>
    <property type="molecule type" value="Genomic_DNA"/>
</dbReference>
<dbReference type="AlphaFoldDB" id="A0A484IHQ1"/>
<dbReference type="GO" id="GO:0000160">
    <property type="term" value="P:phosphorelay signal transduction system"/>
    <property type="evidence" value="ECO:0007669"/>
    <property type="project" value="InterPro"/>
</dbReference>
<dbReference type="Pfam" id="PF00072">
    <property type="entry name" value="Response_reg"/>
    <property type="match status" value="1"/>
</dbReference>
<reference evidence="3 4" key="1">
    <citation type="submission" date="2019-02" db="EMBL/GenBank/DDBJ databases">
        <authorList>
            <person name="Lehtovirta-Morley E L."/>
        </authorList>
    </citation>
    <scope>NUCLEOTIDE SEQUENCE [LARGE SCALE GENOMIC DNA]</scope>
    <source>
        <strain evidence="3">NFRAN1</strain>
    </source>
</reference>
<gene>
    <name evidence="3" type="primary">phoP</name>
    <name evidence="3" type="ORF">NFRAN_2862</name>
</gene>
<dbReference type="RefSeq" id="WP_134485173.1">
    <property type="nucleotide sequence ID" value="NZ_LR216287.1"/>
</dbReference>
<dbReference type="SMART" id="SM00448">
    <property type="entry name" value="REC"/>
    <property type="match status" value="1"/>
</dbReference>
<dbReference type="InterPro" id="IPR050595">
    <property type="entry name" value="Bact_response_regulator"/>
</dbReference>
<dbReference type="PROSITE" id="PS50110">
    <property type="entry name" value="RESPONSE_REGULATORY"/>
    <property type="match status" value="1"/>
</dbReference>
<accession>A0A484IHQ1</accession>
<keyword evidence="1" id="KW-0597">Phosphoprotein</keyword>
<dbReference type="InterPro" id="IPR001789">
    <property type="entry name" value="Sig_transdc_resp-reg_receiver"/>
</dbReference>
<evidence type="ECO:0000313" key="3">
    <source>
        <dbReference type="EMBL" id="VFJ15185.1"/>
    </source>
</evidence>
<proteinExistence type="predicted"/>
<feature type="domain" description="Response regulatory" evidence="2">
    <location>
        <begin position="5"/>
        <end position="123"/>
    </location>
</feature>
<dbReference type="PANTHER" id="PTHR44591:SF3">
    <property type="entry name" value="RESPONSE REGULATORY DOMAIN-CONTAINING PROTEIN"/>
    <property type="match status" value="1"/>
</dbReference>
<protein>
    <submittedName>
        <fullName evidence="3">Alkaline phosphatase synthesis transcriptional regulatory protein PhoP</fullName>
    </submittedName>
</protein>
<dbReference type="OrthoDB" id="11558at2157"/>
<dbReference type="Gene3D" id="3.40.50.2300">
    <property type="match status" value="1"/>
</dbReference>
<evidence type="ECO:0000259" key="2">
    <source>
        <dbReference type="PROSITE" id="PS50110"/>
    </source>
</evidence>
<evidence type="ECO:0000256" key="1">
    <source>
        <dbReference type="ARBA" id="ARBA00022553"/>
    </source>
</evidence>